<proteinExistence type="predicted"/>
<feature type="transmembrane region" description="Helical" evidence="6">
    <location>
        <begin position="20"/>
        <end position="43"/>
    </location>
</feature>
<dbReference type="STRING" id="1183438.GKIL_2694"/>
<dbReference type="OrthoDB" id="462801at2"/>
<dbReference type="Proteomes" id="UP000017396">
    <property type="component" value="Chromosome"/>
</dbReference>
<evidence type="ECO:0000259" key="7">
    <source>
        <dbReference type="Pfam" id="PF06271"/>
    </source>
</evidence>
<keyword evidence="4 6" id="KW-1133">Transmembrane helix</keyword>
<evidence type="ECO:0000313" key="9">
    <source>
        <dbReference type="Proteomes" id="UP000017396"/>
    </source>
</evidence>
<feature type="transmembrane region" description="Helical" evidence="6">
    <location>
        <begin position="55"/>
        <end position="74"/>
    </location>
</feature>
<evidence type="ECO:0000256" key="1">
    <source>
        <dbReference type="ARBA" id="ARBA00004651"/>
    </source>
</evidence>
<gene>
    <name evidence="8" type="ORF">GKIL_2694</name>
</gene>
<dbReference type="Pfam" id="PF06271">
    <property type="entry name" value="RDD"/>
    <property type="match status" value="1"/>
</dbReference>
<keyword evidence="9" id="KW-1185">Reference proteome</keyword>
<sequence>MKVAVTPKLPAAYAGFWRRLLAFGLDLLVADLSVFALSYGLGWVEARLGVNPNRILLTGYLVGLLFPWLYWSLFESSSLQATPGKWLLRLVVTDISGGRLRFKQATQRNICKILSIVPAFAGFVAAAFTPRKQALHDLVTGCLVVRRQVPQGNRSVPSTIVLTK</sequence>
<evidence type="ECO:0000313" key="8">
    <source>
        <dbReference type="EMBL" id="AGY58940.1"/>
    </source>
</evidence>
<dbReference type="EMBL" id="CP003587">
    <property type="protein sequence ID" value="AGY58940.1"/>
    <property type="molecule type" value="Genomic_DNA"/>
</dbReference>
<dbReference type="InterPro" id="IPR010432">
    <property type="entry name" value="RDD"/>
</dbReference>
<protein>
    <recommendedName>
        <fullName evidence="7">RDD domain-containing protein</fullName>
    </recommendedName>
</protein>
<dbReference type="eggNOG" id="COG1714">
    <property type="taxonomic scope" value="Bacteria"/>
</dbReference>
<evidence type="ECO:0000256" key="3">
    <source>
        <dbReference type="ARBA" id="ARBA00022692"/>
    </source>
</evidence>
<comment type="subcellular location">
    <subcellularLocation>
        <location evidence="1">Cell membrane</location>
        <topology evidence="1">Multi-pass membrane protein</topology>
    </subcellularLocation>
</comment>
<dbReference type="GO" id="GO:0005886">
    <property type="term" value="C:plasma membrane"/>
    <property type="evidence" value="ECO:0007669"/>
    <property type="project" value="UniProtKB-SubCell"/>
</dbReference>
<evidence type="ECO:0000256" key="5">
    <source>
        <dbReference type="ARBA" id="ARBA00023136"/>
    </source>
</evidence>
<dbReference type="AlphaFoldDB" id="U5QMQ8"/>
<organism evidence="8 9">
    <name type="scientific">Gloeobacter kilaueensis (strain ATCC BAA-2537 / CCAP 1431/1 / ULC 316 / JS1)</name>
    <dbReference type="NCBI Taxonomy" id="1183438"/>
    <lineage>
        <taxon>Bacteria</taxon>
        <taxon>Bacillati</taxon>
        <taxon>Cyanobacteriota</taxon>
        <taxon>Cyanophyceae</taxon>
        <taxon>Gloeobacterales</taxon>
        <taxon>Gloeobacteraceae</taxon>
        <taxon>Gloeobacter</taxon>
    </lineage>
</organism>
<accession>U5QMQ8</accession>
<dbReference type="HOGENOM" id="CLU_053152_3_1_3"/>
<dbReference type="RefSeq" id="WP_023174147.1">
    <property type="nucleotide sequence ID" value="NC_022600.1"/>
</dbReference>
<dbReference type="KEGG" id="glj:GKIL_2694"/>
<name>U5QMQ8_GLOK1</name>
<dbReference type="InterPro" id="IPR051791">
    <property type="entry name" value="Pra-immunoreactive"/>
</dbReference>
<feature type="transmembrane region" description="Helical" evidence="6">
    <location>
        <begin position="109"/>
        <end position="128"/>
    </location>
</feature>
<dbReference type="PANTHER" id="PTHR36115:SF6">
    <property type="entry name" value="PROLINE-RICH ANTIGEN HOMOLOG"/>
    <property type="match status" value="1"/>
</dbReference>
<evidence type="ECO:0000256" key="6">
    <source>
        <dbReference type="SAM" id="Phobius"/>
    </source>
</evidence>
<keyword evidence="2" id="KW-1003">Cell membrane</keyword>
<evidence type="ECO:0000256" key="4">
    <source>
        <dbReference type="ARBA" id="ARBA00022989"/>
    </source>
</evidence>
<keyword evidence="5 6" id="KW-0472">Membrane</keyword>
<dbReference type="PATRIC" id="fig|1183438.3.peg.2652"/>
<evidence type="ECO:0000256" key="2">
    <source>
        <dbReference type="ARBA" id="ARBA00022475"/>
    </source>
</evidence>
<dbReference type="PANTHER" id="PTHR36115">
    <property type="entry name" value="PROLINE-RICH ANTIGEN HOMOLOG-RELATED"/>
    <property type="match status" value="1"/>
</dbReference>
<keyword evidence="3 6" id="KW-0812">Transmembrane</keyword>
<reference evidence="8 9" key="1">
    <citation type="journal article" date="2013" name="PLoS ONE">
        <title>Cultivation and Complete Genome Sequencing of Gloeobacter kilaueensis sp. nov., from a Lava Cave in Kilauea Caldera, Hawai'i.</title>
        <authorList>
            <person name="Saw J.H."/>
            <person name="Schatz M."/>
            <person name="Brown M.V."/>
            <person name="Kunkel D.D."/>
            <person name="Foster J.S."/>
            <person name="Shick H."/>
            <person name="Christensen S."/>
            <person name="Hou S."/>
            <person name="Wan X."/>
            <person name="Donachie S.P."/>
        </authorList>
    </citation>
    <scope>NUCLEOTIDE SEQUENCE [LARGE SCALE GENOMIC DNA]</scope>
    <source>
        <strain evidence="9">JS</strain>
    </source>
</reference>
<feature type="domain" description="RDD" evidence="7">
    <location>
        <begin position="13"/>
        <end position="140"/>
    </location>
</feature>